<feature type="transmembrane region" description="Helical" evidence="1">
    <location>
        <begin position="53"/>
        <end position="73"/>
    </location>
</feature>
<gene>
    <name evidence="2" type="ordered locus">Desal_2899</name>
</gene>
<keyword evidence="1" id="KW-1133">Transmembrane helix</keyword>
<dbReference type="AlphaFoldDB" id="C6C080"/>
<evidence type="ECO:0000256" key="1">
    <source>
        <dbReference type="SAM" id="Phobius"/>
    </source>
</evidence>
<dbReference type="KEGG" id="dsa:Desal_2899"/>
<accession>C6C080</accession>
<sequence length="262" mass="29530">MKNKRSLLLASIAAYILYLVTMVKLPGLLDHLINSDWPRMFGHKFARKMSDTTLLYFCLGHMAVFGAIVPLIIAKKFDLKPHRKVSGTILWPSIAVLIGAFMFYAHNQGFLPNMLNPNPDPAYMTEAFFYIFPLSLGLCVYSCFLLPRAIMHLTDQNKYSPILEALIAGGTMLISWKVYTLNPHIVPEKVFWTGIAIAAAGALSRSFYLAFIACFATLYGASMVIPVFYKIPWQPMLPGFLAAFVAFCLYLHSRDTRKFPLQ</sequence>
<dbReference type="EMBL" id="CP001649">
    <property type="protein sequence ID" value="ACS80951.1"/>
    <property type="molecule type" value="Genomic_DNA"/>
</dbReference>
<protein>
    <submittedName>
        <fullName evidence="2">Uncharacterized protein</fullName>
    </submittedName>
</protein>
<feature type="transmembrane region" description="Helical" evidence="1">
    <location>
        <begin position="127"/>
        <end position="147"/>
    </location>
</feature>
<dbReference type="HOGENOM" id="CLU_1052627_0_0_7"/>
<feature type="transmembrane region" description="Helical" evidence="1">
    <location>
        <begin position="235"/>
        <end position="252"/>
    </location>
</feature>
<feature type="transmembrane region" description="Helical" evidence="1">
    <location>
        <begin position="208"/>
        <end position="229"/>
    </location>
</feature>
<dbReference type="RefSeq" id="WP_015852767.1">
    <property type="nucleotide sequence ID" value="NC_012881.1"/>
</dbReference>
<feature type="transmembrane region" description="Helical" evidence="1">
    <location>
        <begin position="85"/>
        <end position="107"/>
    </location>
</feature>
<feature type="transmembrane region" description="Helical" evidence="1">
    <location>
        <begin position="7"/>
        <end position="33"/>
    </location>
</feature>
<keyword evidence="3" id="KW-1185">Reference proteome</keyword>
<proteinExistence type="predicted"/>
<evidence type="ECO:0000313" key="2">
    <source>
        <dbReference type="EMBL" id="ACS80951.1"/>
    </source>
</evidence>
<dbReference type="Proteomes" id="UP000002601">
    <property type="component" value="Chromosome"/>
</dbReference>
<dbReference type="eggNOG" id="ENOG5031D05">
    <property type="taxonomic scope" value="Bacteria"/>
</dbReference>
<organism evidence="2 3">
    <name type="scientific">Maridesulfovibrio salexigens (strain ATCC 14822 / DSM 2638 / NCIMB 8403 / VKM B-1763)</name>
    <name type="common">Desulfovibrio salexigens</name>
    <dbReference type="NCBI Taxonomy" id="526222"/>
    <lineage>
        <taxon>Bacteria</taxon>
        <taxon>Pseudomonadati</taxon>
        <taxon>Thermodesulfobacteriota</taxon>
        <taxon>Desulfovibrionia</taxon>
        <taxon>Desulfovibrionales</taxon>
        <taxon>Desulfovibrionaceae</taxon>
        <taxon>Maridesulfovibrio</taxon>
    </lineage>
</organism>
<name>C6C080_MARSD</name>
<keyword evidence="1" id="KW-0812">Transmembrane</keyword>
<keyword evidence="1" id="KW-0472">Membrane</keyword>
<evidence type="ECO:0000313" key="3">
    <source>
        <dbReference type="Proteomes" id="UP000002601"/>
    </source>
</evidence>
<reference evidence="2 3" key="1">
    <citation type="submission" date="2009-06" db="EMBL/GenBank/DDBJ databases">
        <title>Complete sequence of Desulfovibrio salexigens DSM 2638.</title>
        <authorList>
            <consortium name="US DOE Joint Genome Institute"/>
            <person name="Lucas S."/>
            <person name="Copeland A."/>
            <person name="Lapidus A."/>
            <person name="Glavina del Rio T."/>
            <person name="Tice H."/>
            <person name="Bruce D."/>
            <person name="Goodwin L."/>
            <person name="Pitluck S."/>
            <person name="Munk A.C."/>
            <person name="Brettin T."/>
            <person name="Detter J.C."/>
            <person name="Han C."/>
            <person name="Tapia R."/>
            <person name="Larimer F."/>
            <person name="Land M."/>
            <person name="Hauser L."/>
            <person name="Kyrpides N."/>
            <person name="Anderson I."/>
            <person name="Wall J.D."/>
            <person name="Arkin A.P."/>
            <person name="Dehal P."/>
            <person name="Chivian D."/>
            <person name="Giles B."/>
            <person name="Hazen T.C."/>
        </authorList>
    </citation>
    <scope>NUCLEOTIDE SEQUENCE [LARGE SCALE GENOMIC DNA]</scope>
    <source>
        <strain evidence="3">ATCC 14822 / DSM 2638 / NCIMB 8403 / VKM B-1763</strain>
    </source>
</reference>
<dbReference type="OrthoDB" id="5448106at2"/>